<evidence type="ECO:0000313" key="3">
    <source>
        <dbReference type="Proteomes" id="UP000030640"/>
    </source>
</evidence>
<reference evidence="2 3" key="1">
    <citation type="submission" date="2013-02" db="EMBL/GenBank/DDBJ databases">
        <title>The Genome Sequence of Plasmodium inui San Antonio 1.</title>
        <authorList>
            <consortium name="The Broad Institute Genome Sequencing Platform"/>
            <consortium name="The Broad Institute Genome Sequencing Center for Infectious Disease"/>
            <person name="Neafsey D."/>
            <person name="Cheeseman I."/>
            <person name="Volkman S."/>
            <person name="Adams J."/>
            <person name="Walker B."/>
            <person name="Young S.K."/>
            <person name="Zeng Q."/>
            <person name="Gargeya S."/>
            <person name="Fitzgerald M."/>
            <person name="Haas B."/>
            <person name="Abouelleil A."/>
            <person name="Alvarado L."/>
            <person name="Arachchi H.M."/>
            <person name="Berlin A.M."/>
            <person name="Chapman S.B."/>
            <person name="Dewar J."/>
            <person name="Goldberg J."/>
            <person name="Griggs A."/>
            <person name="Gujja S."/>
            <person name="Hansen M."/>
            <person name="Howarth C."/>
            <person name="Imamovic A."/>
            <person name="Larimer J."/>
            <person name="McCowan C."/>
            <person name="Murphy C."/>
            <person name="Neiman D."/>
            <person name="Pearson M."/>
            <person name="Priest M."/>
            <person name="Roberts A."/>
            <person name="Saif S."/>
            <person name="Shea T."/>
            <person name="Sisk P."/>
            <person name="Sykes S."/>
            <person name="Wortman J."/>
            <person name="Nusbaum C."/>
            <person name="Birren B."/>
        </authorList>
    </citation>
    <scope>NUCLEOTIDE SEQUENCE [LARGE SCALE GENOMIC DNA]</scope>
    <source>
        <strain evidence="2 3">San Antonio 1</strain>
    </source>
</reference>
<organism evidence="2 3">
    <name type="scientific">Plasmodium inui San Antonio 1</name>
    <dbReference type="NCBI Taxonomy" id="1237626"/>
    <lineage>
        <taxon>Eukaryota</taxon>
        <taxon>Sar</taxon>
        <taxon>Alveolata</taxon>
        <taxon>Apicomplexa</taxon>
        <taxon>Aconoidasida</taxon>
        <taxon>Haemosporida</taxon>
        <taxon>Plasmodiidae</taxon>
        <taxon>Plasmodium</taxon>
        <taxon>Plasmodium (Plasmodium)</taxon>
    </lineage>
</organism>
<name>W6ZWX7_9APIC</name>
<dbReference type="RefSeq" id="XP_008819609.1">
    <property type="nucleotide sequence ID" value="XM_008821387.1"/>
</dbReference>
<proteinExistence type="predicted"/>
<dbReference type="EMBL" id="KI965661">
    <property type="protein sequence ID" value="EUD63803.1"/>
    <property type="molecule type" value="Genomic_DNA"/>
</dbReference>
<dbReference type="VEuPathDB" id="PlasmoDB:C922_05816"/>
<protein>
    <submittedName>
        <fullName evidence="2">Uncharacterized protein</fullName>
    </submittedName>
</protein>
<keyword evidence="3" id="KW-1185">Reference proteome</keyword>
<feature type="region of interest" description="Disordered" evidence="1">
    <location>
        <begin position="54"/>
        <end position="73"/>
    </location>
</feature>
<dbReference type="Proteomes" id="UP000030640">
    <property type="component" value="Unassembled WGS sequence"/>
</dbReference>
<sequence length="73" mass="8648">MEYLIFYKRSPKKHSSKGKIKVKARVLFRGKIEICLKRKQKGWMYKQVTISRKNKARLRSGPRARSSAPVRDK</sequence>
<evidence type="ECO:0000313" key="2">
    <source>
        <dbReference type="EMBL" id="EUD63803.1"/>
    </source>
</evidence>
<gene>
    <name evidence="2" type="ORF">C922_05816</name>
</gene>
<dbReference type="GeneID" id="20041090"/>
<dbReference type="AlphaFoldDB" id="W6ZWX7"/>
<evidence type="ECO:0000256" key="1">
    <source>
        <dbReference type="SAM" id="MobiDB-lite"/>
    </source>
</evidence>
<accession>W6ZWX7</accession>
<feature type="non-terminal residue" evidence="2">
    <location>
        <position position="73"/>
    </location>
</feature>